<dbReference type="EMBL" id="JBHFEH010000014">
    <property type="protein sequence ID" value="KAL2054589.1"/>
    <property type="molecule type" value="Genomic_DNA"/>
</dbReference>
<accession>A0ABR4BCQ2</accession>
<proteinExistence type="predicted"/>
<dbReference type="Proteomes" id="UP001590951">
    <property type="component" value="Unassembled WGS sequence"/>
</dbReference>
<comment type="caution">
    <text evidence="1">The sequence shown here is derived from an EMBL/GenBank/DDBJ whole genome shotgun (WGS) entry which is preliminary data.</text>
</comment>
<name>A0ABR4BCQ2_9LECA</name>
<protein>
    <submittedName>
        <fullName evidence="1">Uncharacterized protein</fullName>
    </submittedName>
</protein>
<keyword evidence="2" id="KW-1185">Reference proteome</keyword>
<sequence length="70" mass="8076">MTSTVKPTATTGSRPSLPPELWTTVFEEVGGANKLEDMAWLWMDGRYVSKYFMSLIEKLFRIRYLSEAQI</sequence>
<evidence type="ECO:0000313" key="1">
    <source>
        <dbReference type="EMBL" id="KAL2054589.1"/>
    </source>
</evidence>
<reference evidence="1 2" key="1">
    <citation type="submission" date="2024-09" db="EMBL/GenBank/DDBJ databases">
        <title>Rethinking Asexuality: The Enigmatic Case of Functional Sexual Genes in Lepraria (Stereocaulaceae).</title>
        <authorList>
            <person name="Doellman M."/>
            <person name="Sun Y."/>
            <person name="Barcenas-Pena A."/>
            <person name="Lumbsch H.T."/>
            <person name="Grewe F."/>
        </authorList>
    </citation>
    <scope>NUCLEOTIDE SEQUENCE [LARGE SCALE GENOMIC DNA]</scope>
    <source>
        <strain evidence="1 2">Grewe 0041</strain>
    </source>
</reference>
<gene>
    <name evidence="1" type="ORF">ABVK25_004891</name>
</gene>
<evidence type="ECO:0000313" key="2">
    <source>
        <dbReference type="Proteomes" id="UP001590951"/>
    </source>
</evidence>
<organism evidence="1 2">
    <name type="scientific">Lepraria finkii</name>
    <dbReference type="NCBI Taxonomy" id="1340010"/>
    <lineage>
        <taxon>Eukaryota</taxon>
        <taxon>Fungi</taxon>
        <taxon>Dikarya</taxon>
        <taxon>Ascomycota</taxon>
        <taxon>Pezizomycotina</taxon>
        <taxon>Lecanoromycetes</taxon>
        <taxon>OSLEUM clade</taxon>
        <taxon>Lecanoromycetidae</taxon>
        <taxon>Lecanorales</taxon>
        <taxon>Lecanorineae</taxon>
        <taxon>Stereocaulaceae</taxon>
        <taxon>Lepraria</taxon>
    </lineage>
</organism>